<dbReference type="STRING" id="373903.Hore_12640"/>
<organism evidence="1 2">
    <name type="scientific">Halothermothrix orenii (strain H 168 / OCM 544 / DSM 9562)</name>
    <dbReference type="NCBI Taxonomy" id="373903"/>
    <lineage>
        <taxon>Bacteria</taxon>
        <taxon>Bacillati</taxon>
        <taxon>Bacillota</taxon>
        <taxon>Clostridia</taxon>
        <taxon>Halanaerobiales</taxon>
        <taxon>Halothermotrichaceae</taxon>
        <taxon>Halothermothrix</taxon>
    </lineage>
</organism>
<dbReference type="KEGG" id="hor:Hore_12640"/>
<dbReference type="Proteomes" id="UP000000719">
    <property type="component" value="Chromosome"/>
</dbReference>
<dbReference type="AlphaFoldDB" id="B8CXJ5"/>
<dbReference type="RefSeq" id="WP_012636198.1">
    <property type="nucleotide sequence ID" value="NC_011899.1"/>
</dbReference>
<name>B8CXJ5_HALOH</name>
<reference evidence="1 2" key="1">
    <citation type="journal article" date="2009" name="PLoS ONE">
        <title>Genome analysis of the anaerobic thermohalophilic bacterium Halothermothrix orenii.</title>
        <authorList>
            <person name="Mavromatis K."/>
            <person name="Ivanova N."/>
            <person name="Anderson I."/>
            <person name="Lykidis A."/>
            <person name="Hooper S.D."/>
            <person name="Sun H."/>
            <person name="Kunin V."/>
            <person name="Lapidus A."/>
            <person name="Hugenholtz P."/>
            <person name="Patel B."/>
            <person name="Kyrpides N.C."/>
        </authorList>
    </citation>
    <scope>NUCLEOTIDE SEQUENCE [LARGE SCALE GENOMIC DNA]</scope>
    <source>
        <strain evidence="2">H 168 / OCM 544 / DSM 9562</strain>
    </source>
</reference>
<accession>B8CXJ5</accession>
<proteinExistence type="predicted"/>
<evidence type="ECO:0000313" key="2">
    <source>
        <dbReference type="Proteomes" id="UP000000719"/>
    </source>
</evidence>
<gene>
    <name evidence="1" type="ordered locus">Hore_12640</name>
</gene>
<evidence type="ECO:0000313" key="1">
    <source>
        <dbReference type="EMBL" id="ACL70014.1"/>
    </source>
</evidence>
<dbReference type="HOGENOM" id="CLU_1956549_0_0_9"/>
<dbReference type="EMBL" id="CP001098">
    <property type="protein sequence ID" value="ACL70014.1"/>
    <property type="molecule type" value="Genomic_DNA"/>
</dbReference>
<keyword evidence="2" id="KW-1185">Reference proteome</keyword>
<protein>
    <submittedName>
        <fullName evidence="1">Uncharacterized protein</fullName>
    </submittedName>
</protein>
<sequence length="128" mass="15165">MDLLLLDSLYFSNYVEYDNYKKTRVYWGLYDETIFNKAKLKASIFPLSLDINREKFMPGSYINLGGSIKYNNWNVNCSGKFNDNNNTFVLGLEYTIFPEFRAGIRWKMTEEEGENIQDIMMGFRFRAQ</sequence>